<protein>
    <submittedName>
        <fullName evidence="2">Uncharacterized protein</fullName>
    </submittedName>
</protein>
<keyword evidence="3" id="KW-1185">Reference proteome</keyword>
<dbReference type="PANTHER" id="PTHR11161">
    <property type="entry name" value="O-ACYLTRANSFERASE"/>
    <property type="match status" value="1"/>
</dbReference>
<evidence type="ECO:0000313" key="3">
    <source>
        <dbReference type="Proteomes" id="UP001321473"/>
    </source>
</evidence>
<keyword evidence="1" id="KW-0472">Membrane</keyword>
<organism evidence="2 3">
    <name type="scientific">Amblyomma americanum</name>
    <name type="common">Lone star tick</name>
    <dbReference type="NCBI Taxonomy" id="6943"/>
    <lineage>
        <taxon>Eukaryota</taxon>
        <taxon>Metazoa</taxon>
        <taxon>Ecdysozoa</taxon>
        <taxon>Arthropoda</taxon>
        <taxon>Chelicerata</taxon>
        <taxon>Arachnida</taxon>
        <taxon>Acari</taxon>
        <taxon>Parasitiformes</taxon>
        <taxon>Ixodida</taxon>
        <taxon>Ixodoidea</taxon>
        <taxon>Ixodidae</taxon>
        <taxon>Amblyomminae</taxon>
        <taxon>Amblyomma</taxon>
    </lineage>
</organism>
<keyword evidence="1" id="KW-1133">Transmembrane helix</keyword>
<reference evidence="2 3" key="1">
    <citation type="journal article" date="2023" name="Arcadia Sci">
        <title>De novo assembly of a long-read Amblyomma americanum tick genome.</title>
        <authorList>
            <person name="Chou S."/>
            <person name="Poskanzer K.E."/>
            <person name="Rollins M."/>
            <person name="Thuy-Boun P.S."/>
        </authorList>
    </citation>
    <scope>NUCLEOTIDE SEQUENCE [LARGE SCALE GENOMIC DNA]</scope>
    <source>
        <strain evidence="2">F_SG_1</strain>
        <tissue evidence="2">Salivary glands</tissue>
    </source>
</reference>
<accession>A0AAQ4DIT6</accession>
<gene>
    <name evidence="2" type="ORF">V5799_026357</name>
</gene>
<dbReference type="PANTHER" id="PTHR11161:SF0">
    <property type="entry name" value="O-ACYLTRANSFERASE LIKE PROTEIN"/>
    <property type="match status" value="1"/>
</dbReference>
<proteinExistence type="predicted"/>
<comment type="caution">
    <text evidence="2">The sequence shown here is derived from an EMBL/GenBank/DDBJ whole genome shotgun (WGS) entry which is preliminary data.</text>
</comment>
<dbReference type="Proteomes" id="UP001321473">
    <property type="component" value="Unassembled WGS sequence"/>
</dbReference>
<dbReference type="InterPro" id="IPR052728">
    <property type="entry name" value="O2_lipid_transport_reg"/>
</dbReference>
<feature type="transmembrane region" description="Helical" evidence="1">
    <location>
        <begin position="27"/>
        <end position="45"/>
    </location>
</feature>
<evidence type="ECO:0000313" key="2">
    <source>
        <dbReference type="EMBL" id="KAK8762376.1"/>
    </source>
</evidence>
<keyword evidence="1" id="KW-0812">Transmembrane</keyword>
<dbReference type="AlphaFoldDB" id="A0AAQ4DIT6"/>
<sequence>MCYFSGCVTYLLLKKYRQIKISKMKQVGMWCLTLTCALATVFLKYDWNRGRGPPGQWLKIPLVFIDRIMWSFCVGWTVFACSTNRGGVVRRFLSWSAFVPLSRLCFGIYIVHVPFFFIKSNIARERIFYSHFSLVSTGVWMFQNPACCSEM</sequence>
<feature type="transmembrane region" description="Helical" evidence="1">
    <location>
        <begin position="57"/>
        <end position="80"/>
    </location>
</feature>
<dbReference type="EMBL" id="JARKHS020030142">
    <property type="protein sequence ID" value="KAK8762376.1"/>
    <property type="molecule type" value="Genomic_DNA"/>
</dbReference>
<name>A0AAQ4DIT6_AMBAM</name>
<evidence type="ECO:0000256" key="1">
    <source>
        <dbReference type="SAM" id="Phobius"/>
    </source>
</evidence>
<feature type="transmembrane region" description="Helical" evidence="1">
    <location>
        <begin position="92"/>
        <end position="117"/>
    </location>
</feature>